<evidence type="ECO:0000313" key="4">
    <source>
        <dbReference type="EMBL" id="UPT23366.1"/>
    </source>
</evidence>
<dbReference type="Pfam" id="PF04235">
    <property type="entry name" value="DUF418"/>
    <property type="match status" value="1"/>
</dbReference>
<sequence>MGAMTHDAPAVAATRTRIVALDVLRGFALCGILPVNVPIIAATGPPPVPGAATAVGDPLFWFGLATSQRFLPIFALLFGTGFALLADAAAQRSPKPWLILLRRLLALFAIGLLHLLLWRGEILTAYALVGLVVLLPSMWLPRWAVAVLSAGCLTLAISSGGGGPLLVAGLFLLGAALVRYGVVEYLEEGPVRALALLGLVFAAGAAAALWWQIDAATRNTPALGPAMGVAGLLLAGLYVCAVLLLLTTPLRPVLRVAFEPLGRMALTNYLTATVLVLAAGRLLGLGFDSLTETLTTAGAVLTLQWAWSTLWLRRHRQGPVERLWRWATWGRRPKHRARPAPATANPAGESTPLRDGA</sequence>
<name>A0ABY4L6U6_THEAE</name>
<gene>
    <name evidence="4" type="ORF">FOF52_06150</name>
</gene>
<evidence type="ECO:0000313" key="5">
    <source>
        <dbReference type="Proteomes" id="UP000832041"/>
    </source>
</evidence>
<feature type="transmembrane region" description="Helical" evidence="2">
    <location>
        <begin position="293"/>
        <end position="312"/>
    </location>
</feature>
<keyword evidence="2" id="KW-0472">Membrane</keyword>
<dbReference type="PANTHER" id="PTHR30590:SF3">
    <property type="entry name" value="HYPOTHETICAL MEMBRANE SPANNING PROTEIN"/>
    <property type="match status" value="1"/>
</dbReference>
<keyword evidence="2" id="KW-0812">Transmembrane</keyword>
<dbReference type="EMBL" id="CP051627">
    <property type="protein sequence ID" value="UPT23366.1"/>
    <property type="molecule type" value="Genomic_DNA"/>
</dbReference>
<accession>A0ABY4L6U6</accession>
<evidence type="ECO:0000259" key="3">
    <source>
        <dbReference type="Pfam" id="PF04235"/>
    </source>
</evidence>
<evidence type="ECO:0000256" key="2">
    <source>
        <dbReference type="SAM" id="Phobius"/>
    </source>
</evidence>
<feature type="transmembrane region" description="Helical" evidence="2">
    <location>
        <begin position="165"/>
        <end position="182"/>
    </location>
</feature>
<feature type="region of interest" description="Disordered" evidence="1">
    <location>
        <begin position="334"/>
        <end position="357"/>
    </location>
</feature>
<evidence type="ECO:0000256" key="1">
    <source>
        <dbReference type="SAM" id="MobiDB-lite"/>
    </source>
</evidence>
<keyword evidence="2" id="KW-1133">Transmembrane helix</keyword>
<dbReference type="InterPro" id="IPR052529">
    <property type="entry name" value="Bact_Transport_Assoc"/>
</dbReference>
<keyword evidence="5" id="KW-1185">Reference proteome</keyword>
<organism evidence="4 5">
    <name type="scientific">Thermobifida alba</name>
    <name type="common">Thermomonospora alba</name>
    <dbReference type="NCBI Taxonomy" id="53522"/>
    <lineage>
        <taxon>Bacteria</taxon>
        <taxon>Bacillati</taxon>
        <taxon>Actinomycetota</taxon>
        <taxon>Actinomycetes</taxon>
        <taxon>Streptosporangiales</taxon>
        <taxon>Nocardiopsidaceae</taxon>
        <taxon>Thermobifida</taxon>
    </lineage>
</organism>
<feature type="transmembrane region" description="Helical" evidence="2">
    <location>
        <begin position="125"/>
        <end position="145"/>
    </location>
</feature>
<feature type="transmembrane region" description="Helical" evidence="2">
    <location>
        <begin position="266"/>
        <end position="287"/>
    </location>
</feature>
<feature type="transmembrane region" description="Helical" evidence="2">
    <location>
        <begin position="70"/>
        <end position="90"/>
    </location>
</feature>
<reference evidence="4 5" key="1">
    <citation type="submission" date="2020-04" db="EMBL/GenBank/DDBJ databases">
        <title>Thermobifida alba genome sequencing and assembly.</title>
        <authorList>
            <person name="Luzics S."/>
            <person name="Horvath B."/>
            <person name="Nagy I."/>
            <person name="Toth A."/>
            <person name="Nagy I."/>
            <person name="Kukolya J."/>
        </authorList>
    </citation>
    <scope>NUCLEOTIDE SEQUENCE [LARGE SCALE GENOMIC DNA]</scope>
    <source>
        <strain evidence="4 5">DSM 43795</strain>
    </source>
</reference>
<dbReference type="Proteomes" id="UP000832041">
    <property type="component" value="Chromosome"/>
</dbReference>
<proteinExistence type="predicted"/>
<feature type="transmembrane region" description="Helical" evidence="2">
    <location>
        <begin position="194"/>
        <end position="213"/>
    </location>
</feature>
<dbReference type="PANTHER" id="PTHR30590">
    <property type="entry name" value="INNER MEMBRANE PROTEIN"/>
    <property type="match status" value="1"/>
</dbReference>
<dbReference type="InterPro" id="IPR007349">
    <property type="entry name" value="DUF418"/>
</dbReference>
<feature type="transmembrane region" description="Helical" evidence="2">
    <location>
        <begin position="225"/>
        <end position="246"/>
    </location>
</feature>
<protein>
    <submittedName>
        <fullName evidence="4">DUF418 domain-containing protein</fullName>
    </submittedName>
</protein>
<feature type="transmembrane region" description="Helical" evidence="2">
    <location>
        <begin position="96"/>
        <end position="118"/>
    </location>
</feature>
<feature type="domain" description="DUF418" evidence="3">
    <location>
        <begin position="178"/>
        <end position="330"/>
    </location>
</feature>